<name>A0AAN7J401_QUERU</name>
<keyword evidence="2" id="KW-0677">Repeat</keyword>
<sequence>MRIIGFKPNNFTFAGVLKACLGLEAFSAAKGVHGCALKTRYEQDLYVGVALLELYTKSGDIDDAQRAFEEIPKKDVIPWSFMIARYAQSDRCEEAVELFCQMRQAFVVPNQFTFSSLLQACATMKGLDLGKQIHSHVLKVGLNSDVFVYNALMDVYAKCLRRG</sequence>
<dbReference type="AlphaFoldDB" id="A0AAN7J401"/>
<comment type="similarity">
    <text evidence="1">Belongs to the PPR family. PCMP-H subfamily.</text>
</comment>
<feature type="repeat" description="PPR" evidence="3">
    <location>
        <begin position="75"/>
        <end position="109"/>
    </location>
</feature>
<dbReference type="EMBL" id="JAXUIC010000003">
    <property type="protein sequence ID" value="KAK4597507.1"/>
    <property type="molecule type" value="Genomic_DNA"/>
</dbReference>
<reference evidence="4 5" key="1">
    <citation type="journal article" date="2023" name="G3 (Bethesda)">
        <title>A haplotype-resolved chromosome-scale genome for Quercus rubra L. provides insights into the genetics of adaptive traits for red oak species.</title>
        <authorList>
            <person name="Kapoor B."/>
            <person name="Jenkins J."/>
            <person name="Schmutz J."/>
            <person name="Zhebentyayeva T."/>
            <person name="Kuelheim C."/>
            <person name="Coggeshall M."/>
            <person name="Heim C."/>
            <person name="Lasky J.R."/>
            <person name="Leites L."/>
            <person name="Islam-Faridi N."/>
            <person name="Romero-Severson J."/>
            <person name="DeLeo V.L."/>
            <person name="Lucas S.M."/>
            <person name="Lazic D."/>
            <person name="Gailing O."/>
            <person name="Carlson J."/>
            <person name="Staton M."/>
        </authorList>
    </citation>
    <scope>NUCLEOTIDE SEQUENCE [LARGE SCALE GENOMIC DNA]</scope>
    <source>
        <strain evidence="4">Pseudo-F2</strain>
    </source>
</reference>
<dbReference type="InterPro" id="IPR002885">
    <property type="entry name" value="PPR_rpt"/>
</dbReference>
<dbReference type="PANTHER" id="PTHR47928">
    <property type="entry name" value="REPEAT-CONTAINING PROTEIN, PUTATIVE-RELATED"/>
    <property type="match status" value="1"/>
</dbReference>
<dbReference type="InterPro" id="IPR050421">
    <property type="entry name" value="PPR"/>
</dbReference>
<evidence type="ECO:0000313" key="5">
    <source>
        <dbReference type="Proteomes" id="UP001324115"/>
    </source>
</evidence>
<evidence type="ECO:0000256" key="1">
    <source>
        <dbReference type="ARBA" id="ARBA00006643"/>
    </source>
</evidence>
<dbReference type="InterPro" id="IPR011990">
    <property type="entry name" value="TPR-like_helical_dom_sf"/>
</dbReference>
<dbReference type="Pfam" id="PF13041">
    <property type="entry name" value="PPR_2"/>
    <property type="match status" value="1"/>
</dbReference>
<keyword evidence="5" id="KW-1185">Reference proteome</keyword>
<dbReference type="PROSITE" id="PS51375">
    <property type="entry name" value="PPR"/>
    <property type="match status" value="1"/>
</dbReference>
<evidence type="ECO:0008006" key="6">
    <source>
        <dbReference type="Google" id="ProtNLM"/>
    </source>
</evidence>
<gene>
    <name evidence="4" type="ORF">RGQ29_015149</name>
</gene>
<dbReference type="PANTHER" id="PTHR47928:SF207">
    <property type="entry name" value="PENTATRICOPEPTIDE REPEAT-CONTAINING PROTEIN"/>
    <property type="match status" value="1"/>
</dbReference>
<protein>
    <recommendedName>
        <fullName evidence="6">Pentatricopeptide repeat-containing protein</fullName>
    </recommendedName>
</protein>
<accession>A0AAN7J401</accession>
<proteinExistence type="inferred from homology"/>
<dbReference type="NCBIfam" id="TIGR00756">
    <property type="entry name" value="PPR"/>
    <property type="match status" value="1"/>
</dbReference>
<evidence type="ECO:0000256" key="2">
    <source>
        <dbReference type="ARBA" id="ARBA00022737"/>
    </source>
</evidence>
<dbReference type="Gene3D" id="1.25.40.10">
    <property type="entry name" value="Tetratricopeptide repeat domain"/>
    <property type="match status" value="1"/>
</dbReference>
<dbReference type="FunFam" id="1.25.40.10:FF:000201">
    <property type="entry name" value="Pentatricopeptide repeat-containing protein mitochondrial"/>
    <property type="match status" value="1"/>
</dbReference>
<comment type="caution">
    <text evidence="4">The sequence shown here is derived from an EMBL/GenBank/DDBJ whole genome shotgun (WGS) entry which is preliminary data.</text>
</comment>
<evidence type="ECO:0000256" key="3">
    <source>
        <dbReference type="PROSITE-ProRule" id="PRU00708"/>
    </source>
</evidence>
<organism evidence="4 5">
    <name type="scientific">Quercus rubra</name>
    <name type="common">Northern red oak</name>
    <name type="synonym">Quercus borealis</name>
    <dbReference type="NCBI Taxonomy" id="3512"/>
    <lineage>
        <taxon>Eukaryota</taxon>
        <taxon>Viridiplantae</taxon>
        <taxon>Streptophyta</taxon>
        <taxon>Embryophyta</taxon>
        <taxon>Tracheophyta</taxon>
        <taxon>Spermatophyta</taxon>
        <taxon>Magnoliopsida</taxon>
        <taxon>eudicotyledons</taxon>
        <taxon>Gunneridae</taxon>
        <taxon>Pentapetalae</taxon>
        <taxon>rosids</taxon>
        <taxon>fabids</taxon>
        <taxon>Fagales</taxon>
        <taxon>Fagaceae</taxon>
        <taxon>Quercus</taxon>
    </lineage>
</organism>
<dbReference type="Proteomes" id="UP001324115">
    <property type="component" value="Unassembled WGS sequence"/>
</dbReference>
<evidence type="ECO:0000313" key="4">
    <source>
        <dbReference type="EMBL" id="KAK4597507.1"/>
    </source>
</evidence>